<dbReference type="InterPro" id="IPR001841">
    <property type="entry name" value="Znf_RING"/>
</dbReference>
<keyword evidence="8" id="KW-1185">Reference proteome</keyword>
<feature type="region of interest" description="Disordered" evidence="5">
    <location>
        <begin position="114"/>
        <end position="172"/>
    </location>
</feature>
<dbReference type="PROSITE" id="PS50089">
    <property type="entry name" value="ZF_RING_2"/>
    <property type="match status" value="1"/>
</dbReference>
<keyword evidence="2 4" id="KW-0863">Zinc-finger</keyword>
<dbReference type="Proteomes" id="UP000291084">
    <property type="component" value="Chromosome 3"/>
</dbReference>
<keyword evidence="1" id="KW-0479">Metal-binding</keyword>
<dbReference type="OrthoDB" id="2270193at2759"/>
<name>A0A0S3RIV8_PHAAN</name>
<dbReference type="SMART" id="SM00184">
    <property type="entry name" value="RING"/>
    <property type="match status" value="1"/>
</dbReference>
<dbReference type="InterPro" id="IPR013083">
    <property type="entry name" value="Znf_RING/FYVE/PHD"/>
</dbReference>
<keyword evidence="3" id="KW-0862">Zinc</keyword>
<dbReference type="GO" id="GO:0061630">
    <property type="term" value="F:ubiquitin protein ligase activity"/>
    <property type="evidence" value="ECO:0007669"/>
    <property type="project" value="TreeGrafter"/>
</dbReference>
<dbReference type="Pfam" id="PF13445">
    <property type="entry name" value="zf-RING_UBOX"/>
    <property type="match status" value="1"/>
</dbReference>
<evidence type="ECO:0000259" key="6">
    <source>
        <dbReference type="PROSITE" id="PS50089"/>
    </source>
</evidence>
<feature type="domain" description="RING-type" evidence="6">
    <location>
        <begin position="32"/>
        <end position="90"/>
    </location>
</feature>
<protein>
    <recommendedName>
        <fullName evidence="6">RING-type domain-containing protein</fullName>
    </recommendedName>
</protein>
<proteinExistence type="predicted"/>
<evidence type="ECO:0000256" key="5">
    <source>
        <dbReference type="SAM" id="MobiDB-lite"/>
    </source>
</evidence>
<dbReference type="SUPFAM" id="SSF57850">
    <property type="entry name" value="RING/U-box"/>
    <property type="match status" value="1"/>
</dbReference>
<dbReference type="EMBL" id="AP015036">
    <property type="protein sequence ID" value="BAT80478.1"/>
    <property type="molecule type" value="Genomic_DNA"/>
</dbReference>
<gene>
    <name evidence="7" type="primary">Vigan.03G006500</name>
    <name evidence="7" type="ORF">VIGAN_03006500</name>
</gene>
<dbReference type="GO" id="GO:0016567">
    <property type="term" value="P:protein ubiquitination"/>
    <property type="evidence" value="ECO:0007669"/>
    <property type="project" value="TreeGrafter"/>
</dbReference>
<accession>A0A0S3RIV8</accession>
<dbReference type="GO" id="GO:0008270">
    <property type="term" value="F:zinc ion binding"/>
    <property type="evidence" value="ECO:0007669"/>
    <property type="project" value="UniProtKB-KW"/>
</dbReference>
<dbReference type="PROSITE" id="PS00518">
    <property type="entry name" value="ZF_RING_1"/>
    <property type="match status" value="1"/>
</dbReference>
<evidence type="ECO:0000256" key="1">
    <source>
        <dbReference type="ARBA" id="ARBA00022723"/>
    </source>
</evidence>
<evidence type="ECO:0000256" key="4">
    <source>
        <dbReference type="PROSITE-ProRule" id="PRU00175"/>
    </source>
</evidence>
<sequence>MDSRSGDGSIVRVKRKSDIASEREKLLKGFRCGICRKVMQYPITTPCGHNFCKACLEGAFAGKSLMRERSREGGRSLRAQKNVKKCPSCSNDIADYLENPQINREMMTLIESWGKKPEEENPEDSDDNDENDDNDESLEDAAEVSKPSDYGDKVLEEIKDNDLNQQHKRRKE</sequence>
<dbReference type="Gene3D" id="3.30.40.10">
    <property type="entry name" value="Zinc/RING finger domain, C3HC4 (zinc finger)"/>
    <property type="match status" value="1"/>
</dbReference>
<dbReference type="PANTHER" id="PTHR14140:SF27">
    <property type="entry name" value="OS04G0289800 PROTEIN"/>
    <property type="match status" value="1"/>
</dbReference>
<evidence type="ECO:0000313" key="7">
    <source>
        <dbReference type="EMBL" id="BAT80478.1"/>
    </source>
</evidence>
<dbReference type="InterPro" id="IPR017907">
    <property type="entry name" value="Znf_RING_CS"/>
</dbReference>
<dbReference type="InterPro" id="IPR045134">
    <property type="entry name" value="UHRF1/2-like"/>
</dbReference>
<dbReference type="PANTHER" id="PTHR14140">
    <property type="entry name" value="E3 UBIQUITIN-PROTEIN LIGASE UHRF-RELATED"/>
    <property type="match status" value="1"/>
</dbReference>
<dbReference type="GO" id="GO:0044027">
    <property type="term" value="P:negative regulation of gene expression via chromosomal CpG island methylation"/>
    <property type="evidence" value="ECO:0007669"/>
    <property type="project" value="TreeGrafter"/>
</dbReference>
<evidence type="ECO:0000256" key="2">
    <source>
        <dbReference type="ARBA" id="ARBA00022771"/>
    </source>
</evidence>
<evidence type="ECO:0000256" key="3">
    <source>
        <dbReference type="ARBA" id="ARBA00022833"/>
    </source>
</evidence>
<dbReference type="InterPro" id="IPR027370">
    <property type="entry name" value="Znf-RING_euk"/>
</dbReference>
<dbReference type="AlphaFoldDB" id="A0A0S3RIV8"/>
<feature type="compositionally biased region" description="Acidic residues" evidence="5">
    <location>
        <begin position="120"/>
        <end position="142"/>
    </location>
</feature>
<organism evidence="7 8">
    <name type="scientific">Vigna angularis var. angularis</name>
    <dbReference type="NCBI Taxonomy" id="157739"/>
    <lineage>
        <taxon>Eukaryota</taxon>
        <taxon>Viridiplantae</taxon>
        <taxon>Streptophyta</taxon>
        <taxon>Embryophyta</taxon>
        <taxon>Tracheophyta</taxon>
        <taxon>Spermatophyta</taxon>
        <taxon>Magnoliopsida</taxon>
        <taxon>eudicotyledons</taxon>
        <taxon>Gunneridae</taxon>
        <taxon>Pentapetalae</taxon>
        <taxon>rosids</taxon>
        <taxon>fabids</taxon>
        <taxon>Fabales</taxon>
        <taxon>Fabaceae</taxon>
        <taxon>Papilionoideae</taxon>
        <taxon>50 kb inversion clade</taxon>
        <taxon>NPAAA clade</taxon>
        <taxon>indigoferoid/millettioid clade</taxon>
        <taxon>Phaseoleae</taxon>
        <taxon>Vigna</taxon>
    </lineage>
</organism>
<reference evidence="7 8" key="1">
    <citation type="journal article" date="2015" name="Sci. Rep.">
        <title>The power of single molecule real-time sequencing technology in the de novo assembly of a eukaryotic genome.</title>
        <authorList>
            <person name="Sakai H."/>
            <person name="Naito K."/>
            <person name="Ogiso-Tanaka E."/>
            <person name="Takahashi Y."/>
            <person name="Iseki K."/>
            <person name="Muto C."/>
            <person name="Satou K."/>
            <person name="Teruya K."/>
            <person name="Shiroma A."/>
            <person name="Shimoji M."/>
            <person name="Hirano T."/>
            <person name="Itoh T."/>
            <person name="Kaga A."/>
            <person name="Tomooka N."/>
        </authorList>
    </citation>
    <scope>NUCLEOTIDE SEQUENCE [LARGE SCALE GENOMIC DNA]</scope>
    <source>
        <strain evidence="8">cv. Shumari</strain>
    </source>
</reference>
<feature type="compositionally biased region" description="Basic and acidic residues" evidence="5">
    <location>
        <begin position="149"/>
        <end position="162"/>
    </location>
</feature>
<evidence type="ECO:0000313" key="8">
    <source>
        <dbReference type="Proteomes" id="UP000291084"/>
    </source>
</evidence>